<dbReference type="Gene3D" id="1.10.10.1320">
    <property type="entry name" value="Anti-sigma factor, zinc-finger domain"/>
    <property type="match status" value="1"/>
</dbReference>
<gene>
    <name evidence="5" type="ORF">H9753_11390</name>
</gene>
<keyword evidence="3" id="KW-0812">Transmembrane</keyword>
<dbReference type="InterPro" id="IPR041916">
    <property type="entry name" value="Anti_sigma_zinc_sf"/>
</dbReference>
<dbReference type="Pfam" id="PF13490">
    <property type="entry name" value="zf-HC2"/>
    <property type="match status" value="1"/>
</dbReference>
<organism evidence="5 6">
    <name type="scientific">Candidatus Blautia merdavium</name>
    <dbReference type="NCBI Taxonomy" id="2838494"/>
    <lineage>
        <taxon>Bacteria</taxon>
        <taxon>Bacillati</taxon>
        <taxon>Bacillota</taxon>
        <taxon>Clostridia</taxon>
        <taxon>Lachnospirales</taxon>
        <taxon>Lachnospiraceae</taxon>
        <taxon>Blautia</taxon>
    </lineage>
</organism>
<comment type="caution">
    <text evidence="5">The sequence shown here is derived from an EMBL/GenBank/DDBJ whole genome shotgun (WGS) entry which is preliminary data.</text>
</comment>
<reference evidence="5" key="1">
    <citation type="journal article" date="2021" name="PeerJ">
        <title>Extensive microbial diversity within the chicken gut microbiome revealed by metagenomics and culture.</title>
        <authorList>
            <person name="Gilroy R."/>
            <person name="Ravi A."/>
            <person name="Getino M."/>
            <person name="Pursley I."/>
            <person name="Horton D.L."/>
            <person name="Alikhan N.F."/>
            <person name="Baker D."/>
            <person name="Gharbi K."/>
            <person name="Hall N."/>
            <person name="Watson M."/>
            <person name="Adriaenssens E.M."/>
            <person name="Foster-Nyarko E."/>
            <person name="Jarju S."/>
            <person name="Secka A."/>
            <person name="Antonio M."/>
            <person name="Oren A."/>
            <person name="Chaudhuri R.R."/>
            <person name="La Ragione R."/>
            <person name="Hildebrand F."/>
            <person name="Pallen M.J."/>
        </authorList>
    </citation>
    <scope>NUCLEOTIDE SEQUENCE</scope>
    <source>
        <strain evidence="5">ChiBcec2-3848</strain>
    </source>
</reference>
<dbReference type="InterPro" id="IPR027383">
    <property type="entry name" value="Znf_put"/>
</dbReference>
<comment type="similarity">
    <text evidence="1">Belongs to the zinc-associated anti-sigma factor (ZAS) superfamily. Anti-sigma-W factor family.</text>
</comment>
<evidence type="ECO:0000313" key="6">
    <source>
        <dbReference type="Proteomes" id="UP000823886"/>
    </source>
</evidence>
<evidence type="ECO:0000256" key="2">
    <source>
        <dbReference type="ARBA" id="ARBA00024438"/>
    </source>
</evidence>
<accession>A0A9D2PPX8</accession>
<feature type="domain" description="Putative zinc-finger" evidence="4">
    <location>
        <begin position="3"/>
        <end position="37"/>
    </location>
</feature>
<evidence type="ECO:0000256" key="3">
    <source>
        <dbReference type="SAM" id="Phobius"/>
    </source>
</evidence>
<dbReference type="Proteomes" id="UP000823886">
    <property type="component" value="Unassembled WGS sequence"/>
</dbReference>
<keyword evidence="3" id="KW-0472">Membrane</keyword>
<evidence type="ECO:0000256" key="1">
    <source>
        <dbReference type="ARBA" id="ARBA00024353"/>
    </source>
</evidence>
<feature type="transmembrane region" description="Helical" evidence="3">
    <location>
        <begin position="74"/>
        <end position="94"/>
    </location>
</feature>
<dbReference type="EMBL" id="DWVZ01000150">
    <property type="protein sequence ID" value="HJC64204.1"/>
    <property type="molecule type" value="Genomic_DNA"/>
</dbReference>
<reference evidence="5" key="2">
    <citation type="submission" date="2021-04" db="EMBL/GenBank/DDBJ databases">
        <authorList>
            <person name="Gilroy R."/>
        </authorList>
    </citation>
    <scope>NUCLEOTIDE SEQUENCE</scope>
    <source>
        <strain evidence="5">ChiBcec2-3848</strain>
    </source>
</reference>
<sequence>MKCEIVKDLLPLYMDKLTSRESNLEIEAHLQKCRSCRDYYQEMQGDLPQMLPKAQVDETAFIKKVRKRGRRIKCLVLGIIFFLCLLLAGSILVLRPSTVSSSEVELLYGREGDRVYAQMKESKNRNIQFTGSVKSIKDDQGNIIGEEMYLKTLTSFYTPRQGGGCSWEGTVDENHQILRWIFEFKDKIITIENGELILEEEKGKSEERN</sequence>
<protein>
    <recommendedName>
        <fullName evidence="2">Anti-sigma-W factor RsiW</fullName>
    </recommendedName>
</protein>
<evidence type="ECO:0000259" key="4">
    <source>
        <dbReference type="Pfam" id="PF13490"/>
    </source>
</evidence>
<proteinExistence type="inferred from homology"/>
<name>A0A9D2PPX8_9FIRM</name>
<evidence type="ECO:0000313" key="5">
    <source>
        <dbReference type="EMBL" id="HJC64204.1"/>
    </source>
</evidence>
<keyword evidence="3" id="KW-1133">Transmembrane helix</keyword>
<dbReference type="AlphaFoldDB" id="A0A9D2PPX8"/>